<dbReference type="SUPFAM" id="SSF54001">
    <property type="entry name" value="Cysteine proteinases"/>
    <property type="match status" value="1"/>
</dbReference>
<comment type="caution">
    <text evidence="2">The sequence shown here is derived from an EMBL/GenBank/DDBJ whole genome shotgun (WGS) entry which is preliminary data.</text>
</comment>
<keyword evidence="3" id="KW-1185">Reference proteome</keyword>
<protein>
    <submittedName>
        <fullName evidence="2">Transglutaminase domain-containing protein</fullName>
    </submittedName>
</protein>
<sequence>MSTPVPASAPATPEAVVGQVRLVPDGHRDFDTSLEHATRFHRLSRACLEQLVEQGLPHSSDATGLLFDRYDLRNVALLLGVRSPQRATYEAMAAALRAGGAGAAVRRTVVVRAYCPDREHCAGCAFVLDPAVTSAPEVVAVRRPEASRFEVDVLLAAADATPPPTPEQRRLLDEAAGLRFHLLPPGLTADLGFLRETGLADCTLAVRHLVAWAGELGVPARPATGLCLSRPFANRHHWLELRDVEGRWWPADPFFLRTLAGWGLLADGDWPAHRRPVGAYWRVDLDLDVPMLRHRGAGGAAGGSPPERLGPAYFLVQ</sequence>
<proteinExistence type="predicted"/>
<dbReference type="Pfam" id="PF01841">
    <property type="entry name" value="Transglut_core"/>
    <property type="match status" value="1"/>
</dbReference>
<accession>A0ABS2JDF3</accession>
<dbReference type="EMBL" id="JAFEUO010000004">
    <property type="protein sequence ID" value="MBM7083824.1"/>
    <property type="molecule type" value="Genomic_DNA"/>
</dbReference>
<gene>
    <name evidence="2" type="ORF">JQN84_14990</name>
</gene>
<reference evidence="2 3" key="1">
    <citation type="submission" date="2021-02" db="EMBL/GenBank/DDBJ databases">
        <authorList>
            <person name="Lee D.-H."/>
        </authorList>
    </citation>
    <scope>NUCLEOTIDE SEQUENCE [LARGE SCALE GENOMIC DNA]</scope>
    <source>
        <strain evidence="2 3">MMS20-R2-29</strain>
    </source>
</reference>
<organism evidence="2 3">
    <name type="scientific">Micromonospora humidisoli</name>
    <dbReference type="NCBI Taxonomy" id="2807622"/>
    <lineage>
        <taxon>Bacteria</taxon>
        <taxon>Bacillati</taxon>
        <taxon>Actinomycetota</taxon>
        <taxon>Actinomycetes</taxon>
        <taxon>Micromonosporales</taxon>
        <taxon>Micromonosporaceae</taxon>
        <taxon>Micromonospora</taxon>
    </lineage>
</organism>
<dbReference type="RefSeq" id="WP_204959013.1">
    <property type="nucleotide sequence ID" value="NZ_JAFEUO010000004.1"/>
</dbReference>
<evidence type="ECO:0000259" key="1">
    <source>
        <dbReference type="Pfam" id="PF01841"/>
    </source>
</evidence>
<evidence type="ECO:0000313" key="3">
    <source>
        <dbReference type="Proteomes" id="UP000809587"/>
    </source>
</evidence>
<dbReference type="InterPro" id="IPR038765">
    <property type="entry name" value="Papain-like_cys_pep_sf"/>
</dbReference>
<dbReference type="InterPro" id="IPR002931">
    <property type="entry name" value="Transglutaminase-like"/>
</dbReference>
<evidence type="ECO:0000313" key="2">
    <source>
        <dbReference type="EMBL" id="MBM7083824.1"/>
    </source>
</evidence>
<dbReference type="Proteomes" id="UP000809587">
    <property type="component" value="Unassembled WGS sequence"/>
</dbReference>
<name>A0ABS2JDF3_9ACTN</name>
<feature type="domain" description="Transglutaminase-like" evidence="1">
    <location>
        <begin position="193"/>
        <end position="253"/>
    </location>
</feature>